<keyword evidence="3" id="KW-1185">Reference proteome</keyword>
<dbReference type="AlphaFoldDB" id="A0A9J6FPA9"/>
<dbReference type="SUPFAM" id="SSF52047">
    <property type="entry name" value="RNI-like"/>
    <property type="match status" value="1"/>
</dbReference>
<dbReference type="PANTHER" id="PTHR24111:SF0">
    <property type="entry name" value="LEUCINE-RICH REPEAT-CONTAINING PROTEIN"/>
    <property type="match status" value="1"/>
</dbReference>
<gene>
    <name evidence="2" type="ORF">HPB48_009106</name>
</gene>
<keyword evidence="1" id="KW-0677">Repeat</keyword>
<dbReference type="InterPro" id="IPR032675">
    <property type="entry name" value="LRR_dom_sf"/>
</dbReference>
<comment type="caution">
    <text evidence="2">The sequence shown here is derived from an EMBL/GenBank/DDBJ whole genome shotgun (WGS) entry which is preliminary data.</text>
</comment>
<dbReference type="Gene3D" id="3.80.10.10">
    <property type="entry name" value="Ribonuclease Inhibitor"/>
    <property type="match status" value="2"/>
</dbReference>
<dbReference type="VEuPathDB" id="VectorBase:HLOH_049759"/>
<dbReference type="EMBL" id="JABSTR010000002">
    <property type="protein sequence ID" value="KAH9363860.1"/>
    <property type="molecule type" value="Genomic_DNA"/>
</dbReference>
<proteinExistence type="predicted"/>
<dbReference type="OrthoDB" id="6477647at2759"/>
<evidence type="ECO:0000313" key="2">
    <source>
        <dbReference type="EMBL" id="KAH9363860.1"/>
    </source>
</evidence>
<evidence type="ECO:0000256" key="1">
    <source>
        <dbReference type="ARBA" id="ARBA00022737"/>
    </source>
</evidence>
<dbReference type="InterPro" id="IPR052201">
    <property type="entry name" value="LRR-containing_regulator"/>
</dbReference>
<protein>
    <submittedName>
        <fullName evidence="2">Uncharacterized protein</fullName>
    </submittedName>
</protein>
<accession>A0A9J6FPA9</accession>
<dbReference type="Proteomes" id="UP000821853">
    <property type="component" value="Chromosome 10"/>
</dbReference>
<evidence type="ECO:0000313" key="3">
    <source>
        <dbReference type="Proteomes" id="UP000821853"/>
    </source>
</evidence>
<reference evidence="2 3" key="1">
    <citation type="journal article" date="2020" name="Cell">
        <title>Large-Scale Comparative Analyses of Tick Genomes Elucidate Their Genetic Diversity and Vector Capacities.</title>
        <authorList>
            <consortium name="Tick Genome and Microbiome Consortium (TIGMIC)"/>
            <person name="Jia N."/>
            <person name="Wang J."/>
            <person name="Shi W."/>
            <person name="Du L."/>
            <person name="Sun Y."/>
            <person name="Zhan W."/>
            <person name="Jiang J.F."/>
            <person name="Wang Q."/>
            <person name="Zhang B."/>
            <person name="Ji P."/>
            <person name="Bell-Sakyi L."/>
            <person name="Cui X.M."/>
            <person name="Yuan T.T."/>
            <person name="Jiang B.G."/>
            <person name="Yang W.F."/>
            <person name="Lam T.T."/>
            <person name="Chang Q.C."/>
            <person name="Ding S.J."/>
            <person name="Wang X.J."/>
            <person name="Zhu J.G."/>
            <person name="Ruan X.D."/>
            <person name="Zhao L."/>
            <person name="Wei J.T."/>
            <person name="Ye R.Z."/>
            <person name="Que T.C."/>
            <person name="Du C.H."/>
            <person name="Zhou Y.H."/>
            <person name="Cheng J.X."/>
            <person name="Dai P.F."/>
            <person name="Guo W.B."/>
            <person name="Han X.H."/>
            <person name="Huang E.J."/>
            <person name="Li L.F."/>
            <person name="Wei W."/>
            <person name="Gao Y.C."/>
            <person name="Liu J.Z."/>
            <person name="Shao H.Z."/>
            <person name="Wang X."/>
            <person name="Wang C.C."/>
            <person name="Yang T.C."/>
            <person name="Huo Q.B."/>
            <person name="Li W."/>
            <person name="Chen H.Y."/>
            <person name="Chen S.E."/>
            <person name="Zhou L.G."/>
            <person name="Ni X.B."/>
            <person name="Tian J.H."/>
            <person name="Sheng Y."/>
            <person name="Liu T."/>
            <person name="Pan Y.S."/>
            <person name="Xia L.Y."/>
            <person name="Li J."/>
            <person name="Zhao F."/>
            <person name="Cao W.C."/>
        </authorList>
    </citation>
    <scope>NUCLEOTIDE SEQUENCE [LARGE SCALE GENOMIC DNA]</scope>
    <source>
        <strain evidence="2">HaeL-2018</strain>
    </source>
</reference>
<organism evidence="2 3">
    <name type="scientific">Haemaphysalis longicornis</name>
    <name type="common">Bush tick</name>
    <dbReference type="NCBI Taxonomy" id="44386"/>
    <lineage>
        <taxon>Eukaryota</taxon>
        <taxon>Metazoa</taxon>
        <taxon>Ecdysozoa</taxon>
        <taxon>Arthropoda</taxon>
        <taxon>Chelicerata</taxon>
        <taxon>Arachnida</taxon>
        <taxon>Acari</taxon>
        <taxon>Parasitiformes</taxon>
        <taxon>Ixodida</taxon>
        <taxon>Ixodoidea</taxon>
        <taxon>Ixodidae</taxon>
        <taxon>Haemaphysalinae</taxon>
        <taxon>Haemaphysalis</taxon>
    </lineage>
</organism>
<sequence length="670" mass="75355">MDGLSMFYLLQMDDSEEAANAGDAGELFPEAMNENMNPVAAELQHCRGYFTGASVTDPWLCTLTESEPCHIVRELSVWNEFFSLVRLELKEESPGKFALFPLDNRGIEPDNEHQTHVAFTLVHCLLKDHRCVSTAQFPPWDLSPKYEKLIASGLRACQLLKALRLGRYKPLIADITPAIPFLTGLEEFECGLTESLPGFIEAVCSLITKPSCLGTLSLMNWKTSDTEARLLWGALSENNTLTSLSINSSCLMPGTIEYSRELADYLENNGTLKTLSISACMDGRLDELDLVVNALRRNKTLVNVSLQSFFVDNDAATAIKLYLTENSTVQSFNLEHCLWYEEASGLLHPKYEIEGLDTEPDRIHPWISLLRKNRSLRELRLKLVGFSQAQCMAFFAELAQNCTLDNVIIEDLHIYCLHRSRSAPSLPVDEVLSRCEQLHGIHVSVPEQSDVVWFNAALGALGSFTHLMMLKLEFRFLYNEDIASALREYITQTSVLRDLVLDFRKAGVAINSRRRMWQMSVFQALQQNTSVRKLVVKTGSLTDEEADVLSDLLRSSKAIHDFHIDAPADTVELLGNRLSPSFSDNFTLASLGFPRAEDVPNPGVVCCQRRRPAKFRTCDSRRILRVRQGPQQAVRRSVGARRFESRAEGKGVRIGVRERAGRLDKWCGRA</sequence>
<dbReference type="PANTHER" id="PTHR24111">
    <property type="entry name" value="LEUCINE-RICH REPEAT-CONTAINING PROTEIN 34"/>
    <property type="match status" value="1"/>
</dbReference>
<name>A0A9J6FPA9_HAELO</name>